<feature type="compositionally biased region" description="Polar residues" evidence="1">
    <location>
        <begin position="107"/>
        <end position="122"/>
    </location>
</feature>
<feature type="non-terminal residue" evidence="2">
    <location>
        <position position="1"/>
    </location>
</feature>
<dbReference type="AlphaFoldDB" id="A0AAV4YG35"/>
<organism evidence="2 3">
    <name type="scientific">Caerostris extrusa</name>
    <name type="common">Bark spider</name>
    <name type="synonym">Caerostris bankana</name>
    <dbReference type="NCBI Taxonomy" id="172846"/>
    <lineage>
        <taxon>Eukaryota</taxon>
        <taxon>Metazoa</taxon>
        <taxon>Ecdysozoa</taxon>
        <taxon>Arthropoda</taxon>
        <taxon>Chelicerata</taxon>
        <taxon>Arachnida</taxon>
        <taxon>Araneae</taxon>
        <taxon>Araneomorphae</taxon>
        <taxon>Entelegynae</taxon>
        <taxon>Araneoidea</taxon>
        <taxon>Araneidae</taxon>
        <taxon>Caerostris</taxon>
    </lineage>
</organism>
<evidence type="ECO:0000313" key="3">
    <source>
        <dbReference type="Proteomes" id="UP001054945"/>
    </source>
</evidence>
<reference evidence="2 3" key="1">
    <citation type="submission" date="2021-06" db="EMBL/GenBank/DDBJ databases">
        <title>Caerostris extrusa draft genome.</title>
        <authorList>
            <person name="Kono N."/>
            <person name="Arakawa K."/>
        </authorList>
    </citation>
    <scope>NUCLEOTIDE SEQUENCE [LARGE SCALE GENOMIC DNA]</scope>
</reference>
<feature type="region of interest" description="Disordered" evidence="1">
    <location>
        <begin position="107"/>
        <end position="149"/>
    </location>
</feature>
<sequence length="149" mass="16356">RKNRQANVCLDCKKKHATSKKNNTALNTSKKQHLAVIKPKDVTSNSADAKSFIKKSIDITQVKVGVKKVPNIKMEESLIETVNVIGYCLCVCLKVNDNTTRISRSYSKSWNKNDSIKETQSGEARKKGTHSSSASGVSEETEEATVAKA</sequence>
<name>A0AAV4YG35_CAEEX</name>
<accession>A0AAV4YG35</accession>
<dbReference type="Proteomes" id="UP001054945">
    <property type="component" value="Unassembled WGS sequence"/>
</dbReference>
<proteinExistence type="predicted"/>
<gene>
    <name evidence="2" type="ORF">CEXT_394681</name>
</gene>
<keyword evidence="3" id="KW-1185">Reference proteome</keyword>
<evidence type="ECO:0000313" key="2">
    <source>
        <dbReference type="EMBL" id="GIZ05245.1"/>
    </source>
</evidence>
<protein>
    <submittedName>
        <fullName evidence="2">Uncharacterized protein</fullName>
    </submittedName>
</protein>
<evidence type="ECO:0000256" key="1">
    <source>
        <dbReference type="SAM" id="MobiDB-lite"/>
    </source>
</evidence>
<dbReference type="EMBL" id="BPLR01019249">
    <property type="protein sequence ID" value="GIZ05245.1"/>
    <property type="molecule type" value="Genomic_DNA"/>
</dbReference>
<comment type="caution">
    <text evidence="2">The sequence shown here is derived from an EMBL/GenBank/DDBJ whole genome shotgun (WGS) entry which is preliminary data.</text>
</comment>